<evidence type="ECO:0000256" key="12">
    <source>
        <dbReference type="ARBA" id="ARBA00023136"/>
    </source>
</evidence>
<evidence type="ECO:0000256" key="13">
    <source>
        <dbReference type="PROSITE-ProRule" id="PRU00110"/>
    </source>
</evidence>
<dbReference type="InterPro" id="IPR003594">
    <property type="entry name" value="HATPase_dom"/>
</dbReference>
<evidence type="ECO:0000256" key="4">
    <source>
        <dbReference type="ARBA" id="ARBA00022475"/>
    </source>
</evidence>
<evidence type="ECO:0000313" key="20">
    <source>
        <dbReference type="Proteomes" id="UP000037755"/>
    </source>
</evidence>
<dbReference type="GO" id="GO:0005886">
    <property type="term" value="C:plasma membrane"/>
    <property type="evidence" value="ECO:0007669"/>
    <property type="project" value="UniProtKB-SubCell"/>
</dbReference>
<keyword evidence="5" id="KW-0997">Cell inner membrane</keyword>
<evidence type="ECO:0000256" key="15">
    <source>
        <dbReference type="SAM" id="Phobius"/>
    </source>
</evidence>
<evidence type="ECO:0000256" key="5">
    <source>
        <dbReference type="ARBA" id="ARBA00022519"/>
    </source>
</evidence>
<comment type="subcellular location">
    <subcellularLocation>
        <location evidence="2">Cell inner membrane</location>
        <topology evidence="2">Multi-pass membrane protein</topology>
    </subcellularLocation>
</comment>
<name>A0A0M8MJL5_9FLAO</name>
<dbReference type="Gene3D" id="1.20.120.160">
    <property type="entry name" value="HPT domain"/>
    <property type="match status" value="1"/>
</dbReference>
<proteinExistence type="predicted"/>
<dbReference type="SMART" id="SM00448">
    <property type="entry name" value="REC"/>
    <property type="match status" value="1"/>
</dbReference>
<dbReference type="Pfam" id="PF02518">
    <property type="entry name" value="HATPase_c"/>
    <property type="match status" value="1"/>
</dbReference>
<dbReference type="SUPFAM" id="SSF47226">
    <property type="entry name" value="Histidine-containing phosphotransfer domain, HPT domain"/>
    <property type="match status" value="1"/>
</dbReference>
<keyword evidence="7" id="KW-0808">Transferase</keyword>
<evidence type="ECO:0000256" key="14">
    <source>
        <dbReference type="PROSITE-ProRule" id="PRU00169"/>
    </source>
</evidence>
<keyword evidence="10" id="KW-0067">ATP-binding</keyword>
<dbReference type="Gene3D" id="3.40.50.2300">
    <property type="match status" value="1"/>
</dbReference>
<dbReference type="Gene3D" id="1.10.287.130">
    <property type="match status" value="1"/>
</dbReference>
<evidence type="ECO:0000259" key="18">
    <source>
        <dbReference type="PROSITE" id="PS50894"/>
    </source>
</evidence>
<dbReference type="Pfam" id="PF00512">
    <property type="entry name" value="HisKA"/>
    <property type="match status" value="1"/>
</dbReference>
<evidence type="ECO:0000256" key="2">
    <source>
        <dbReference type="ARBA" id="ARBA00004429"/>
    </source>
</evidence>
<keyword evidence="12 15" id="KW-0472">Membrane</keyword>
<comment type="caution">
    <text evidence="19">The sequence shown here is derived from an EMBL/GenBank/DDBJ whole genome shotgun (WGS) entry which is preliminary data.</text>
</comment>
<dbReference type="Gene3D" id="3.30.565.10">
    <property type="entry name" value="Histidine kinase-like ATPase, C-terminal domain"/>
    <property type="match status" value="1"/>
</dbReference>
<evidence type="ECO:0000259" key="17">
    <source>
        <dbReference type="PROSITE" id="PS50110"/>
    </source>
</evidence>
<dbReference type="PATRIC" id="fig|1202724.3.peg.3531"/>
<keyword evidence="9" id="KW-0418">Kinase</keyword>
<feature type="domain" description="HPt" evidence="18">
    <location>
        <begin position="709"/>
        <end position="805"/>
    </location>
</feature>
<dbReference type="InterPro" id="IPR036890">
    <property type="entry name" value="HATPase_C_sf"/>
</dbReference>
<dbReference type="Pfam" id="PF00072">
    <property type="entry name" value="Response_reg"/>
    <property type="match status" value="1"/>
</dbReference>
<evidence type="ECO:0000256" key="3">
    <source>
        <dbReference type="ARBA" id="ARBA00012438"/>
    </source>
</evidence>
<protein>
    <recommendedName>
        <fullName evidence="3">histidine kinase</fullName>
        <ecNumber evidence="3">2.7.13.3</ecNumber>
    </recommendedName>
</protein>
<dbReference type="SMART" id="SM00388">
    <property type="entry name" value="HisKA"/>
    <property type="match status" value="1"/>
</dbReference>
<comment type="catalytic activity">
    <reaction evidence="1">
        <text>ATP + protein L-histidine = ADP + protein N-phospho-L-histidine.</text>
        <dbReference type="EC" id="2.7.13.3"/>
    </reaction>
</comment>
<evidence type="ECO:0000256" key="11">
    <source>
        <dbReference type="ARBA" id="ARBA00022989"/>
    </source>
</evidence>
<dbReference type="InterPro" id="IPR036641">
    <property type="entry name" value="HPT_dom_sf"/>
</dbReference>
<evidence type="ECO:0000259" key="16">
    <source>
        <dbReference type="PROSITE" id="PS50109"/>
    </source>
</evidence>
<dbReference type="PROSITE" id="PS50109">
    <property type="entry name" value="HIS_KIN"/>
    <property type="match status" value="1"/>
</dbReference>
<evidence type="ECO:0000313" key="19">
    <source>
        <dbReference type="EMBL" id="KOS07551.1"/>
    </source>
</evidence>
<dbReference type="SUPFAM" id="SSF52172">
    <property type="entry name" value="CheY-like"/>
    <property type="match status" value="1"/>
</dbReference>
<keyword evidence="4" id="KW-1003">Cell membrane</keyword>
<feature type="transmembrane region" description="Helical" evidence="15">
    <location>
        <begin position="12"/>
        <end position="31"/>
    </location>
</feature>
<keyword evidence="8 15" id="KW-0812">Transmembrane</keyword>
<dbReference type="SMART" id="SM00387">
    <property type="entry name" value="HATPase_c"/>
    <property type="match status" value="1"/>
</dbReference>
<dbReference type="OrthoDB" id="1046984at2"/>
<dbReference type="AlphaFoldDB" id="A0A0M8MJL5"/>
<feature type="modified residue" description="4-aspartylphosphate" evidence="14">
    <location>
        <position position="607"/>
    </location>
</feature>
<dbReference type="InterPro" id="IPR011006">
    <property type="entry name" value="CheY-like_superfamily"/>
</dbReference>
<reference evidence="19 20" key="1">
    <citation type="submission" date="2015-08" db="EMBL/GenBank/DDBJ databases">
        <title>Whole genome sequence of Flavobacterium akiainvivens IK-1T, from decaying Wikstroemia oahuensis, an endemic Hawaiian shrub.</title>
        <authorList>
            <person name="Wan X."/>
            <person name="Hou S."/>
            <person name="Saito J."/>
            <person name="Donachie S."/>
        </authorList>
    </citation>
    <scope>NUCLEOTIDE SEQUENCE [LARGE SCALE GENOMIC DNA]</scope>
    <source>
        <strain evidence="19 20">IK-1</strain>
    </source>
</reference>
<evidence type="ECO:0000256" key="8">
    <source>
        <dbReference type="ARBA" id="ARBA00022692"/>
    </source>
</evidence>
<dbReference type="InterPro" id="IPR004358">
    <property type="entry name" value="Sig_transdc_His_kin-like_C"/>
</dbReference>
<evidence type="ECO:0000256" key="7">
    <source>
        <dbReference type="ARBA" id="ARBA00022679"/>
    </source>
</evidence>
<dbReference type="GO" id="GO:0000155">
    <property type="term" value="F:phosphorelay sensor kinase activity"/>
    <property type="evidence" value="ECO:0007669"/>
    <property type="project" value="InterPro"/>
</dbReference>
<dbReference type="RefSeq" id="WP_054409250.1">
    <property type="nucleotide sequence ID" value="NZ_FOYA01000027.1"/>
</dbReference>
<evidence type="ECO:0000256" key="9">
    <source>
        <dbReference type="ARBA" id="ARBA00022777"/>
    </source>
</evidence>
<dbReference type="FunFam" id="3.30.565.10:FF:000010">
    <property type="entry name" value="Sensor histidine kinase RcsC"/>
    <property type="match status" value="1"/>
</dbReference>
<keyword evidence="20" id="KW-1185">Reference proteome</keyword>
<keyword evidence="11 15" id="KW-1133">Transmembrane helix</keyword>
<evidence type="ECO:0000256" key="1">
    <source>
        <dbReference type="ARBA" id="ARBA00000085"/>
    </source>
</evidence>
<keyword evidence="10" id="KW-0547">Nucleotide-binding</keyword>
<dbReference type="CDD" id="cd16922">
    <property type="entry name" value="HATPase_EvgS-ArcB-TorS-like"/>
    <property type="match status" value="1"/>
</dbReference>
<feature type="domain" description="Histidine kinase" evidence="16">
    <location>
        <begin position="316"/>
        <end position="532"/>
    </location>
</feature>
<dbReference type="EMBL" id="LIYD01000005">
    <property type="protein sequence ID" value="KOS07551.1"/>
    <property type="molecule type" value="Genomic_DNA"/>
</dbReference>
<dbReference type="PRINTS" id="PR00344">
    <property type="entry name" value="BCTRLSENSOR"/>
</dbReference>
<dbReference type="PROSITE" id="PS50110">
    <property type="entry name" value="RESPONSE_REGULATORY"/>
    <property type="match status" value="1"/>
</dbReference>
<dbReference type="InterPro" id="IPR008207">
    <property type="entry name" value="Sig_transdc_His_kin_Hpt_dom"/>
</dbReference>
<dbReference type="InterPro" id="IPR036097">
    <property type="entry name" value="HisK_dim/P_sf"/>
</dbReference>
<feature type="transmembrane region" description="Helical" evidence="15">
    <location>
        <begin position="264"/>
        <end position="283"/>
    </location>
</feature>
<dbReference type="Proteomes" id="UP000037755">
    <property type="component" value="Unassembled WGS sequence"/>
</dbReference>
<keyword evidence="6 14" id="KW-0597">Phosphoprotein</keyword>
<feature type="modified residue" description="Phosphohistidine" evidence="13">
    <location>
        <position position="748"/>
    </location>
</feature>
<dbReference type="InterPro" id="IPR001789">
    <property type="entry name" value="Sig_transdc_resp-reg_receiver"/>
</dbReference>
<accession>A0A0M8MJL5</accession>
<gene>
    <name evidence="19" type="ORF">AM493_17010</name>
</gene>
<dbReference type="PANTHER" id="PTHR43047">
    <property type="entry name" value="TWO-COMPONENT HISTIDINE PROTEIN KINASE"/>
    <property type="match status" value="1"/>
</dbReference>
<dbReference type="SUPFAM" id="SSF55874">
    <property type="entry name" value="ATPase domain of HSP90 chaperone/DNA topoisomerase II/histidine kinase"/>
    <property type="match status" value="1"/>
</dbReference>
<organism evidence="19 20">
    <name type="scientific">Flavobacterium akiainvivens</name>
    <dbReference type="NCBI Taxonomy" id="1202724"/>
    <lineage>
        <taxon>Bacteria</taxon>
        <taxon>Pseudomonadati</taxon>
        <taxon>Bacteroidota</taxon>
        <taxon>Flavobacteriia</taxon>
        <taxon>Flavobacteriales</taxon>
        <taxon>Flavobacteriaceae</taxon>
        <taxon>Flavobacterium</taxon>
    </lineage>
</organism>
<evidence type="ECO:0000256" key="6">
    <source>
        <dbReference type="ARBA" id="ARBA00022553"/>
    </source>
</evidence>
<feature type="domain" description="Response regulatory" evidence="17">
    <location>
        <begin position="558"/>
        <end position="675"/>
    </location>
</feature>
<dbReference type="EC" id="2.7.13.3" evidence="3"/>
<dbReference type="CDD" id="cd17546">
    <property type="entry name" value="REC_hyHK_CKI1_RcsC-like"/>
    <property type="match status" value="1"/>
</dbReference>
<evidence type="ECO:0000256" key="10">
    <source>
        <dbReference type="ARBA" id="ARBA00022840"/>
    </source>
</evidence>
<dbReference type="STRING" id="1202724.AM493_17010"/>
<dbReference type="InterPro" id="IPR005467">
    <property type="entry name" value="His_kinase_dom"/>
</dbReference>
<sequence>MAKKPRGVKSKVIIGYLLLFATAVVSVWFAYNEILKIAIPDTSSKDNDKLLKISNTMARLYASEALGRTAILTNKKQDLIRYVKSTDSIQAEIDTIKTMLEVAQVKKFDTVQMLLERKKISTAEIIVFQKSKNQRFTTSRKGIKKTRDSIWEAIEPVRPQKKYAWDNISEKLLTDKQRDSLSKLDVSNDSLTKVYNKLIDGAAAKDKRVNETIEAKENKLLEENRILSDQLRVIIAGVEKEFLQKSYVKLTESRTTLNKTVETMAWVGAITLLLIIIFATIIVRDLSSNQNYRRQLEVLNQQNQDLLHTKSMLMATVTHDLQTPLGSILGFQELIKNSGVTGKQKQYLGNIKESADYILRLVNDLLDFSKLENNRITIENKSFNVKQAIEATCHTLEPIATEKEIELNWDVADELDGNFISDPYRIKQVLTNLISNAIKFTHDGSVEVTARIEGFDIVISVIDTGIGIAADKHDAVFKEFTQANSGIEKKFGGTGLGLTISKRIVELLKGTITLESQEGKGSVFTITLPCIASTEINTFTEPVIESKPNEGLLPPGTTILVVDDDHVQLMLMKELLQQYGANVQVEINSALVADEIEKGEYDIVLTDIQMPVLDGFGLIKTIRSSESNKVKSVPVIALSGRKDLPEEAFDLAGFTAHSAKPVDINELLALIAGILKFEGRKTVHTTETKKQPEGGLYSLNSLSQFTNNDPESLKTILETFIESAEDNCEVLREAVLENDKTKLAQIAHKMIPMLKQMEVDSIAAMLLPLEEGTYELTPEELTAYTEDICKRMLVLCQRLELEIAG</sequence>
<dbReference type="CDD" id="cd00082">
    <property type="entry name" value="HisKA"/>
    <property type="match status" value="1"/>
</dbReference>
<dbReference type="SUPFAM" id="SSF47384">
    <property type="entry name" value="Homodimeric domain of signal transducing histidine kinase"/>
    <property type="match status" value="1"/>
</dbReference>
<dbReference type="InterPro" id="IPR003661">
    <property type="entry name" value="HisK_dim/P_dom"/>
</dbReference>
<dbReference type="PROSITE" id="PS50894">
    <property type="entry name" value="HPT"/>
    <property type="match status" value="1"/>
</dbReference>